<dbReference type="Proteomes" id="UP000021053">
    <property type="component" value="Unassembled WGS sequence"/>
</dbReference>
<dbReference type="EMBL" id="JFBT01000001">
    <property type="protein sequence ID" value="EXG81917.1"/>
    <property type="molecule type" value="Genomic_DNA"/>
</dbReference>
<accession>A0A010ZXG4</accession>
<name>A0A010ZXG4_9ACTN</name>
<dbReference type="AlphaFoldDB" id="A0A010ZXG4"/>
<evidence type="ECO:0008006" key="3">
    <source>
        <dbReference type="Google" id="ProtNLM"/>
    </source>
</evidence>
<gene>
    <name evidence="1" type="ORF">CryarDRAFT_3042</name>
</gene>
<evidence type="ECO:0000313" key="2">
    <source>
        <dbReference type="Proteomes" id="UP000021053"/>
    </source>
</evidence>
<dbReference type="PROSITE" id="PS51257">
    <property type="entry name" value="PROKAR_LIPOPROTEIN"/>
    <property type="match status" value="1"/>
</dbReference>
<evidence type="ECO:0000313" key="1">
    <source>
        <dbReference type="EMBL" id="EXG81917.1"/>
    </source>
</evidence>
<keyword evidence="2" id="KW-1185">Reference proteome</keyword>
<organism evidence="1 2">
    <name type="scientific">Cryptosporangium arvum DSM 44712</name>
    <dbReference type="NCBI Taxonomy" id="927661"/>
    <lineage>
        <taxon>Bacteria</taxon>
        <taxon>Bacillati</taxon>
        <taxon>Actinomycetota</taxon>
        <taxon>Actinomycetes</taxon>
        <taxon>Cryptosporangiales</taxon>
        <taxon>Cryptosporangiaceae</taxon>
        <taxon>Cryptosporangium</taxon>
    </lineage>
</organism>
<sequence>MHRRFRSGLLATGVVALLGVAGCGDETPGADRPTAVAGTTAAARVTASASAPAPTGAGDRFSALPPCNEFPASLAGTFQGSVLQVVPRKKAGDTWTEGTACVAMVAAAQQPLSVETYLFRSGAEGEGSARAEAYATSEAPTGEIVTGWGDEARWSAGSCQLAVRYGNVVALFEQLSPTPACRSTIEPIARGFTALHLE</sequence>
<comment type="caution">
    <text evidence="1">The sequence shown here is derived from an EMBL/GenBank/DDBJ whole genome shotgun (WGS) entry which is preliminary data.</text>
</comment>
<reference evidence="1 2" key="1">
    <citation type="submission" date="2013-07" db="EMBL/GenBank/DDBJ databases">
        <authorList>
            <consortium name="DOE Joint Genome Institute"/>
            <person name="Eisen J."/>
            <person name="Huntemann M."/>
            <person name="Han J."/>
            <person name="Chen A."/>
            <person name="Kyrpides N."/>
            <person name="Mavromatis K."/>
            <person name="Markowitz V."/>
            <person name="Palaniappan K."/>
            <person name="Ivanova N."/>
            <person name="Schaumberg A."/>
            <person name="Pati A."/>
            <person name="Liolios K."/>
            <person name="Nordberg H.P."/>
            <person name="Cantor M.N."/>
            <person name="Hua S.X."/>
            <person name="Woyke T."/>
        </authorList>
    </citation>
    <scope>NUCLEOTIDE SEQUENCE [LARGE SCALE GENOMIC DNA]</scope>
    <source>
        <strain evidence="1 2">DSM 44712</strain>
    </source>
</reference>
<dbReference type="RefSeq" id="WP_035851396.1">
    <property type="nucleotide sequence ID" value="NZ_KK073874.1"/>
</dbReference>
<dbReference type="HOGENOM" id="CLU_1376176_0_0_11"/>
<protein>
    <recommendedName>
        <fullName evidence="3">DUF3558 domain-containing protein</fullName>
    </recommendedName>
</protein>
<proteinExistence type="predicted"/>